<evidence type="ECO:0000256" key="1">
    <source>
        <dbReference type="ARBA" id="ARBA00022801"/>
    </source>
</evidence>
<keyword evidence="4" id="KW-1185">Reference proteome</keyword>
<accession>A0A7W7CAB4</accession>
<dbReference type="Gene3D" id="3.60.40.10">
    <property type="entry name" value="PPM-type phosphatase domain"/>
    <property type="match status" value="1"/>
</dbReference>
<dbReference type="Gene3D" id="3.30.565.10">
    <property type="entry name" value="Histidine kinase-like ATPase, C-terminal domain"/>
    <property type="match status" value="1"/>
</dbReference>
<gene>
    <name evidence="3" type="ORF">HNR67_003503</name>
</gene>
<dbReference type="SUPFAM" id="SSF52091">
    <property type="entry name" value="SpoIIaa-like"/>
    <property type="match status" value="1"/>
</dbReference>
<reference evidence="3 4" key="1">
    <citation type="submission" date="2020-08" db="EMBL/GenBank/DDBJ databases">
        <title>Sequencing the genomes of 1000 actinobacteria strains.</title>
        <authorList>
            <person name="Klenk H.-P."/>
        </authorList>
    </citation>
    <scope>NUCLEOTIDE SEQUENCE [LARGE SCALE GENOMIC DNA]</scope>
    <source>
        <strain evidence="3 4">DSM 44230</strain>
    </source>
</reference>
<dbReference type="PANTHER" id="PTHR43156:SF2">
    <property type="entry name" value="STAGE II SPORULATION PROTEIN E"/>
    <property type="match status" value="1"/>
</dbReference>
<dbReference type="AlphaFoldDB" id="A0A7W7CAB4"/>
<organism evidence="3 4">
    <name type="scientific">Crossiella cryophila</name>
    <dbReference type="NCBI Taxonomy" id="43355"/>
    <lineage>
        <taxon>Bacteria</taxon>
        <taxon>Bacillati</taxon>
        <taxon>Actinomycetota</taxon>
        <taxon>Actinomycetes</taxon>
        <taxon>Pseudonocardiales</taxon>
        <taxon>Pseudonocardiaceae</taxon>
        <taxon>Crossiella</taxon>
    </lineage>
</organism>
<dbReference type="PANTHER" id="PTHR43156">
    <property type="entry name" value="STAGE II SPORULATION PROTEIN E-RELATED"/>
    <property type="match status" value="1"/>
</dbReference>
<dbReference type="InterPro" id="IPR052016">
    <property type="entry name" value="Bact_Sigma-Reg"/>
</dbReference>
<dbReference type="InterPro" id="IPR058548">
    <property type="entry name" value="MlaB-like_STAS"/>
</dbReference>
<dbReference type="CDD" id="cd07043">
    <property type="entry name" value="STAS_anti-anti-sigma_factors"/>
    <property type="match status" value="1"/>
</dbReference>
<dbReference type="PROSITE" id="PS50801">
    <property type="entry name" value="STAS"/>
    <property type="match status" value="1"/>
</dbReference>
<dbReference type="Proteomes" id="UP000533598">
    <property type="component" value="Unassembled WGS sequence"/>
</dbReference>
<proteinExistence type="predicted"/>
<dbReference type="Pfam" id="PF13466">
    <property type="entry name" value="STAS_2"/>
    <property type="match status" value="1"/>
</dbReference>
<dbReference type="Pfam" id="PF07228">
    <property type="entry name" value="SpoIIE"/>
    <property type="match status" value="1"/>
</dbReference>
<comment type="caution">
    <text evidence="3">The sequence shown here is derived from an EMBL/GenBank/DDBJ whole genome shotgun (WGS) entry which is preliminary data.</text>
</comment>
<evidence type="ECO:0000313" key="3">
    <source>
        <dbReference type="EMBL" id="MBB4677385.1"/>
    </source>
</evidence>
<evidence type="ECO:0000313" key="4">
    <source>
        <dbReference type="Proteomes" id="UP000533598"/>
    </source>
</evidence>
<dbReference type="InterPro" id="IPR001932">
    <property type="entry name" value="PPM-type_phosphatase-like_dom"/>
</dbReference>
<dbReference type="InterPro" id="IPR002645">
    <property type="entry name" value="STAS_dom"/>
</dbReference>
<dbReference type="GO" id="GO:0016791">
    <property type="term" value="F:phosphatase activity"/>
    <property type="evidence" value="ECO:0007669"/>
    <property type="project" value="TreeGrafter"/>
</dbReference>
<dbReference type="CDD" id="cd16936">
    <property type="entry name" value="HATPase_RsbW-like"/>
    <property type="match status" value="1"/>
</dbReference>
<name>A0A7W7CAB4_9PSEU</name>
<dbReference type="InterPro" id="IPR036457">
    <property type="entry name" value="PPM-type-like_dom_sf"/>
</dbReference>
<sequence>MSRNVGLTALAAFESAPLLVWLVDGLRNQPLGANAAARAHGAGPFGGPELRAAVTEAALTGQATRVTLDLHAGAVTPLLGGDSAVLVVLADVAEALRSGGETAEAHTVPGVAVAGVHRVNASLSAAAGDFYEAIPLDGGRIALAVGDVGQGEDTAGAMTRLRGALLAYLLAGMGVEEVMANLGRFAGRTAGAGGSTASLAVLDPGSLRLDYVTAGHPPPLLIGADGGSRALARTGGAPLGYGDGGYRAQTAQLTEADTVLLHTNGLLWLPGPDAERNAHLLLRSAAARLTESGLTVEQAGRAIIEDLAGSRQLRDEAVLLAARLRPSAPAPLTMVVPARPDQLRPVRRQFQDWLGTAGASQQDVEILQLTSGEAMTNAIEHAYPPGTVGQVEFRARLDPDGTVQVDITDQGGWVAPRHDRGSRGRGLLLMRQCVDELRVSPTEHGTSVCLRHRLRGLDVAEQDEGGLSGFGAPQEANRLPAGADLRTAYIGERVHAWLSGELDGAATEVLGRQLANLTCGGTVPLSVDLSQVGHLSSAGVTLLFELAHQASTAGCRLHVHAATGSSAAYVLANTGLHAVAEVMVVASQPDEPEPSIPPS</sequence>
<dbReference type="InterPro" id="IPR036890">
    <property type="entry name" value="HATPase_C_sf"/>
</dbReference>
<dbReference type="Pfam" id="PF13581">
    <property type="entry name" value="HATPase_c_2"/>
    <property type="match status" value="1"/>
</dbReference>
<dbReference type="Gene3D" id="3.30.750.24">
    <property type="entry name" value="STAS domain"/>
    <property type="match status" value="1"/>
</dbReference>
<dbReference type="SUPFAM" id="SSF55874">
    <property type="entry name" value="ATPase domain of HSP90 chaperone/DNA topoisomerase II/histidine kinase"/>
    <property type="match status" value="1"/>
</dbReference>
<feature type="domain" description="STAS" evidence="2">
    <location>
        <begin position="498"/>
        <end position="576"/>
    </location>
</feature>
<dbReference type="SMART" id="SM00331">
    <property type="entry name" value="PP2C_SIG"/>
    <property type="match status" value="1"/>
</dbReference>
<protein>
    <submittedName>
        <fullName evidence="3">Anti-sigma regulatory factor (Ser/Thr protein kinase)/ABC-type transporter Mla MlaB component</fullName>
    </submittedName>
</protein>
<dbReference type="RefSeq" id="WP_185003341.1">
    <property type="nucleotide sequence ID" value="NZ_JACHMH010000001.1"/>
</dbReference>
<dbReference type="InterPro" id="IPR003594">
    <property type="entry name" value="HATPase_dom"/>
</dbReference>
<keyword evidence="1" id="KW-0378">Hydrolase</keyword>
<dbReference type="InterPro" id="IPR036513">
    <property type="entry name" value="STAS_dom_sf"/>
</dbReference>
<evidence type="ECO:0000259" key="2">
    <source>
        <dbReference type="PROSITE" id="PS50801"/>
    </source>
</evidence>
<dbReference type="EMBL" id="JACHMH010000001">
    <property type="protein sequence ID" value="MBB4677385.1"/>
    <property type="molecule type" value="Genomic_DNA"/>
</dbReference>